<dbReference type="AlphaFoldDB" id="A0A5N6NMG7"/>
<dbReference type="OrthoDB" id="1659983at2759"/>
<dbReference type="Proteomes" id="UP000326396">
    <property type="component" value="Linkage Group LG18"/>
</dbReference>
<comment type="caution">
    <text evidence="1">The sequence shown here is derived from an EMBL/GenBank/DDBJ whole genome shotgun (WGS) entry which is preliminary data.</text>
</comment>
<name>A0A5N6NMG7_9ASTR</name>
<gene>
    <name evidence="1" type="ORF">E3N88_18990</name>
</gene>
<proteinExistence type="predicted"/>
<evidence type="ECO:0000313" key="2">
    <source>
        <dbReference type="Proteomes" id="UP000326396"/>
    </source>
</evidence>
<accession>A0A5N6NMG7</accession>
<evidence type="ECO:0000313" key="1">
    <source>
        <dbReference type="EMBL" id="KAD4982319.1"/>
    </source>
</evidence>
<organism evidence="1 2">
    <name type="scientific">Mikania micrantha</name>
    <name type="common">bitter vine</name>
    <dbReference type="NCBI Taxonomy" id="192012"/>
    <lineage>
        <taxon>Eukaryota</taxon>
        <taxon>Viridiplantae</taxon>
        <taxon>Streptophyta</taxon>
        <taxon>Embryophyta</taxon>
        <taxon>Tracheophyta</taxon>
        <taxon>Spermatophyta</taxon>
        <taxon>Magnoliopsida</taxon>
        <taxon>eudicotyledons</taxon>
        <taxon>Gunneridae</taxon>
        <taxon>Pentapetalae</taxon>
        <taxon>asterids</taxon>
        <taxon>campanulids</taxon>
        <taxon>Asterales</taxon>
        <taxon>Asteraceae</taxon>
        <taxon>Asteroideae</taxon>
        <taxon>Heliantheae alliance</taxon>
        <taxon>Eupatorieae</taxon>
        <taxon>Mikania</taxon>
    </lineage>
</organism>
<dbReference type="EMBL" id="SZYD01000010">
    <property type="protein sequence ID" value="KAD4982319.1"/>
    <property type="molecule type" value="Genomic_DNA"/>
</dbReference>
<keyword evidence="2" id="KW-1185">Reference proteome</keyword>
<sequence length="157" mass="18023">MASSPAFSVVSFSSVNTELPVTRLNLQSLNPRRQCRGICDLRGRNCRTSRNAVSASVSFPVQGGLLRRRRSAGLMNLRLPFSPRAEFWVRFERHGRREFKFLSFTEAREGVVLPAAERTALEMLHLKDLKAQNYLFQSIDKNIIKTMTHKRRKFGLL</sequence>
<protein>
    <submittedName>
        <fullName evidence="1">Uncharacterized protein</fullName>
    </submittedName>
</protein>
<reference evidence="1 2" key="1">
    <citation type="submission" date="2019-05" db="EMBL/GenBank/DDBJ databases">
        <title>Mikania micrantha, genome provides insights into the molecular mechanism of rapid growth.</title>
        <authorList>
            <person name="Liu B."/>
        </authorList>
    </citation>
    <scope>NUCLEOTIDE SEQUENCE [LARGE SCALE GENOMIC DNA]</scope>
    <source>
        <strain evidence="1">NLD-2019</strain>
        <tissue evidence="1">Leaf</tissue>
    </source>
</reference>